<evidence type="ECO:0000256" key="2">
    <source>
        <dbReference type="ARBA" id="ARBA00023445"/>
    </source>
</evidence>
<comment type="similarity">
    <text evidence="2">Belongs to the NAD(P)-dependent epimerase/dehydratase family. Dihydroflavonol-4-reductase subfamily.</text>
</comment>
<keyword evidence="5" id="KW-1185">Reference proteome</keyword>
<proteinExistence type="inferred from homology"/>
<protein>
    <recommendedName>
        <fullName evidence="3">NAD-dependent epimerase/dehydratase domain-containing protein</fullName>
    </recommendedName>
</protein>
<evidence type="ECO:0000256" key="1">
    <source>
        <dbReference type="ARBA" id="ARBA00023002"/>
    </source>
</evidence>
<dbReference type="PANTHER" id="PTHR10366:SF564">
    <property type="entry name" value="STEROL-4-ALPHA-CARBOXYLATE 3-DEHYDROGENASE, DECARBOXYLATING"/>
    <property type="match status" value="1"/>
</dbReference>
<dbReference type="AlphaFoldDB" id="A0A0D2BTH4"/>
<dbReference type="GO" id="GO:0016616">
    <property type="term" value="F:oxidoreductase activity, acting on the CH-OH group of donors, NAD or NADP as acceptor"/>
    <property type="evidence" value="ECO:0007669"/>
    <property type="project" value="TreeGrafter"/>
</dbReference>
<organism evidence="4 5">
    <name type="scientific">Exophiala xenobiotica</name>
    <dbReference type="NCBI Taxonomy" id="348802"/>
    <lineage>
        <taxon>Eukaryota</taxon>
        <taxon>Fungi</taxon>
        <taxon>Dikarya</taxon>
        <taxon>Ascomycota</taxon>
        <taxon>Pezizomycotina</taxon>
        <taxon>Eurotiomycetes</taxon>
        <taxon>Chaetothyriomycetidae</taxon>
        <taxon>Chaetothyriales</taxon>
        <taxon>Herpotrichiellaceae</taxon>
        <taxon>Exophiala</taxon>
    </lineage>
</organism>
<dbReference type="Proteomes" id="UP000054342">
    <property type="component" value="Unassembled WGS sequence"/>
</dbReference>
<dbReference type="HOGENOM" id="CLU_007383_9_2_1"/>
<dbReference type="GeneID" id="25326419"/>
<evidence type="ECO:0000313" key="4">
    <source>
        <dbReference type="EMBL" id="KIW55786.1"/>
    </source>
</evidence>
<dbReference type="OrthoDB" id="2735536at2759"/>
<reference evidence="4 5" key="1">
    <citation type="submission" date="2015-01" db="EMBL/GenBank/DDBJ databases">
        <title>The Genome Sequence of Exophiala xenobiotica CBS118157.</title>
        <authorList>
            <consortium name="The Broad Institute Genomics Platform"/>
            <person name="Cuomo C."/>
            <person name="de Hoog S."/>
            <person name="Gorbushina A."/>
            <person name="Stielow B."/>
            <person name="Teixiera M."/>
            <person name="Abouelleil A."/>
            <person name="Chapman S.B."/>
            <person name="Priest M."/>
            <person name="Young S.K."/>
            <person name="Wortman J."/>
            <person name="Nusbaum C."/>
            <person name="Birren B."/>
        </authorList>
    </citation>
    <scope>NUCLEOTIDE SEQUENCE [LARGE SCALE GENOMIC DNA]</scope>
    <source>
        <strain evidence="4 5">CBS 118157</strain>
    </source>
</reference>
<accession>A0A0D2BTH4</accession>
<dbReference type="InterPro" id="IPR036291">
    <property type="entry name" value="NAD(P)-bd_dom_sf"/>
</dbReference>
<dbReference type="STRING" id="348802.A0A0D2BTH4"/>
<gene>
    <name evidence="4" type="ORF">PV05_04511</name>
</gene>
<dbReference type="SUPFAM" id="SSF51735">
    <property type="entry name" value="NAD(P)-binding Rossmann-fold domains"/>
    <property type="match status" value="1"/>
</dbReference>
<keyword evidence="1" id="KW-0560">Oxidoreductase</keyword>
<evidence type="ECO:0000313" key="5">
    <source>
        <dbReference type="Proteomes" id="UP000054342"/>
    </source>
</evidence>
<dbReference type="CDD" id="cd05227">
    <property type="entry name" value="AR_SDR_e"/>
    <property type="match status" value="1"/>
</dbReference>
<evidence type="ECO:0000259" key="3">
    <source>
        <dbReference type="Pfam" id="PF01370"/>
    </source>
</evidence>
<dbReference type="PANTHER" id="PTHR10366">
    <property type="entry name" value="NAD DEPENDENT EPIMERASE/DEHYDRATASE"/>
    <property type="match status" value="1"/>
</dbReference>
<feature type="domain" description="NAD-dependent epimerase/dehydratase" evidence="3">
    <location>
        <begin position="3"/>
        <end position="257"/>
    </location>
</feature>
<dbReference type="Gene3D" id="3.40.50.720">
    <property type="entry name" value="NAD(P)-binding Rossmann-like Domain"/>
    <property type="match status" value="1"/>
</dbReference>
<dbReference type="InterPro" id="IPR001509">
    <property type="entry name" value="Epimerase_deHydtase"/>
</dbReference>
<dbReference type="FunFam" id="3.40.50.720:FF:000191">
    <property type="entry name" value="Methylglyoxal reductase (NADPH-dependent)"/>
    <property type="match status" value="1"/>
</dbReference>
<dbReference type="RefSeq" id="XP_013316370.1">
    <property type="nucleotide sequence ID" value="XM_013460916.1"/>
</dbReference>
<dbReference type="EMBL" id="KN847319">
    <property type="protein sequence ID" value="KIW55786.1"/>
    <property type="molecule type" value="Genomic_DNA"/>
</dbReference>
<name>A0A0D2BTH4_9EURO</name>
<sequence length="333" mass="36479">MKVLLSGGSGFIAAHCVDYLLQRGHDVVFTVRSDDKGQKILSNHPGTPSSKLSYVIVKDIAQETAFDEAVKSDPPFDAVLHTASPFHFSVTDPKKDLLDPAIIGTTGILKAVKKSAPSVKRVVITSSFASIIDPSNHPKIYSEEHWNPITEEEAVKNPANAYRASKTFAEKAAWDFVKNEKPNFDLATINPPLVLGPVVHYLNSLDAINTSNERIRNMIQGKLKDGLPPTGVFLWVDVRDVALAHVKAMEVPEAGGKRFFVTAGYMSNGEIANVIKTKFPELADKLPADLKSDRPKDIFGFDNSRSKEILKLEYRKLEDSVVDTVNSLLAVGA</sequence>
<dbReference type="InterPro" id="IPR050425">
    <property type="entry name" value="NAD(P)_dehydrat-like"/>
</dbReference>
<dbReference type="Pfam" id="PF01370">
    <property type="entry name" value="Epimerase"/>
    <property type="match status" value="1"/>
</dbReference>